<organism evidence="2">
    <name type="scientific">Gibberella zeae</name>
    <name type="common">Wheat head blight fungus</name>
    <name type="synonym">Fusarium graminearum</name>
    <dbReference type="NCBI Taxonomy" id="5518"/>
    <lineage>
        <taxon>Eukaryota</taxon>
        <taxon>Fungi</taxon>
        <taxon>Dikarya</taxon>
        <taxon>Ascomycota</taxon>
        <taxon>Pezizomycotina</taxon>
        <taxon>Sordariomycetes</taxon>
        <taxon>Hypocreomycetidae</taxon>
        <taxon>Hypocreales</taxon>
        <taxon>Nectriaceae</taxon>
        <taxon>Fusarium</taxon>
    </lineage>
</organism>
<reference evidence="2" key="1">
    <citation type="submission" date="2019-04" db="EMBL/GenBank/DDBJ databases">
        <authorList>
            <person name="Melise S."/>
            <person name="Noan J."/>
            <person name="Okalmin O."/>
        </authorList>
    </citation>
    <scope>NUCLEOTIDE SEQUENCE</scope>
    <source>
        <strain evidence="2">FN9</strain>
    </source>
</reference>
<accession>A0A4E9DHK5</accession>
<dbReference type="EMBL" id="CAJPIJ010000083">
    <property type="protein sequence ID" value="CAG1970607.1"/>
    <property type="molecule type" value="Genomic_DNA"/>
</dbReference>
<dbReference type="Proteomes" id="UP000746612">
    <property type="component" value="Unassembled WGS sequence"/>
</dbReference>
<protein>
    <submittedName>
        <fullName evidence="2">Uncharacterized protein</fullName>
    </submittedName>
</protein>
<evidence type="ECO:0000313" key="2">
    <source>
        <dbReference type="EMBL" id="VIO57678.1"/>
    </source>
</evidence>
<evidence type="ECO:0000313" key="1">
    <source>
        <dbReference type="EMBL" id="CAG1970607.1"/>
    </source>
</evidence>
<gene>
    <name evidence="2" type="ORF">FUG_LOCUS257794</name>
    <name evidence="1" type="ORF">MDCFG202_LOCUS88775</name>
</gene>
<proteinExistence type="predicted"/>
<sequence length="147" mass="15871">MASLWHVLRREPLDLIHGYRVGSPLLTSDYKLVAKGVICCIRTLEPFSPRTTTYTVVLLNNGALAEEVSGYERASPWQLPTSALHDYHGGVPTGSSLKSPYMMTEAQSLAVTTGQGKSPAGTLTDTMNMHGHVLGLCIERALSSTGR</sequence>
<dbReference type="AlphaFoldDB" id="A0A4E9DHK5"/>
<dbReference type="EMBL" id="CAAKMV010000130">
    <property type="protein sequence ID" value="VIO57678.1"/>
    <property type="molecule type" value="Genomic_DNA"/>
</dbReference>
<reference evidence="1" key="2">
    <citation type="submission" date="2021-03" db="EMBL/GenBank/DDBJ databases">
        <authorList>
            <person name="Alouane T."/>
            <person name="Langin T."/>
            <person name="Bonhomme L."/>
        </authorList>
    </citation>
    <scope>NUCLEOTIDE SEQUENCE</scope>
    <source>
        <strain evidence="1">MDC_Fg202</strain>
    </source>
</reference>
<name>A0A4E9DHK5_GIBZA</name>